<keyword evidence="6 7" id="KW-0472">Membrane</keyword>
<organism evidence="10 11">
    <name type="scientific">Streptococcus cristatus</name>
    <dbReference type="NCBI Taxonomy" id="45634"/>
    <lineage>
        <taxon>Bacteria</taxon>
        <taxon>Bacillati</taxon>
        <taxon>Bacillota</taxon>
        <taxon>Bacilli</taxon>
        <taxon>Lactobacillales</taxon>
        <taxon>Streptococcaceae</taxon>
        <taxon>Streptococcus</taxon>
    </lineage>
</organism>
<sequence>MNNHPSDNLKLAERGALLAIATYIGLSVTKIIAGTALTSSSLTADGFNNVSDIVANIAVLIGLRMARKPADKDHRFGHWKIEDLASLITSFIMFFVGFNVLIDTAQKIINKEETLIDPVGAIVGIVSAIIMFGVYLYNKNLAKRVKSKALDAAAKDNLSDAITSLGTSVAIIASSLKFPIVDRLAAIIITFFILKTAYDIFMESSFSLSDGFDQDLLDDYKRAILEIPKITRVKSQRGRTYGSNIYLDIILEMNPDLSVFESHEIADQVEDMLKEDFGVFDIDIHIEPAPIPEDEILDNVWQKLLMREQLVDQGSQLDALLSSDFVYISQDGRQLNKEEFQLERAQTSPIKNLEITSVSQKTKLIRYQIGDVIHTSLWRRHEVWQNIFHQETRKKQLAEN</sequence>
<dbReference type="Gene3D" id="1.20.1510.10">
    <property type="entry name" value="Cation efflux protein transmembrane domain"/>
    <property type="match status" value="1"/>
</dbReference>
<dbReference type="InterPro" id="IPR027470">
    <property type="entry name" value="Cation_efflux_CTD"/>
</dbReference>
<dbReference type="GO" id="GO:0008324">
    <property type="term" value="F:monoatomic cation transmembrane transporter activity"/>
    <property type="evidence" value="ECO:0007669"/>
    <property type="project" value="InterPro"/>
</dbReference>
<dbReference type="PANTHER" id="PTHR43840:SF50">
    <property type="entry name" value="MANGANESE EFFLUX SYSTEM PROTEIN MNES"/>
    <property type="match status" value="1"/>
</dbReference>
<keyword evidence="5 7" id="KW-1133">Transmembrane helix</keyword>
<dbReference type="AlphaFoldDB" id="A0A3R9SZ95"/>
<dbReference type="SUPFAM" id="SSF160240">
    <property type="entry name" value="Cation efflux protein cytoplasmic domain-like"/>
    <property type="match status" value="1"/>
</dbReference>
<evidence type="ECO:0000256" key="3">
    <source>
        <dbReference type="ARBA" id="ARBA00022448"/>
    </source>
</evidence>
<dbReference type="Gene3D" id="3.30.70.1350">
    <property type="entry name" value="Cation efflux protein, cytoplasmic domain"/>
    <property type="match status" value="1"/>
</dbReference>
<evidence type="ECO:0000256" key="4">
    <source>
        <dbReference type="ARBA" id="ARBA00022692"/>
    </source>
</evidence>
<dbReference type="Pfam" id="PF16916">
    <property type="entry name" value="ZT_dimer"/>
    <property type="match status" value="1"/>
</dbReference>
<evidence type="ECO:0000313" key="10">
    <source>
        <dbReference type="EMBL" id="RSJ89975.1"/>
    </source>
</evidence>
<dbReference type="Pfam" id="PF01545">
    <property type="entry name" value="Cation_efflux"/>
    <property type="match status" value="1"/>
</dbReference>
<dbReference type="SUPFAM" id="SSF161111">
    <property type="entry name" value="Cation efflux protein transmembrane domain-like"/>
    <property type="match status" value="1"/>
</dbReference>
<evidence type="ECO:0000313" key="11">
    <source>
        <dbReference type="Proteomes" id="UP000270868"/>
    </source>
</evidence>
<dbReference type="InterPro" id="IPR058533">
    <property type="entry name" value="Cation_efflux_TM"/>
</dbReference>
<dbReference type="InterPro" id="IPR027469">
    <property type="entry name" value="Cation_efflux_TMD_sf"/>
</dbReference>
<dbReference type="InterPro" id="IPR050291">
    <property type="entry name" value="CDF_Transporter"/>
</dbReference>
<dbReference type="InterPro" id="IPR002524">
    <property type="entry name" value="Cation_efflux"/>
</dbReference>
<reference evidence="10 11" key="1">
    <citation type="submission" date="2018-11" db="EMBL/GenBank/DDBJ databases">
        <title>Species Designations Belie Phenotypic and Genotypic Heterogeneity in Oral Streptococci.</title>
        <authorList>
            <person name="Velsko I."/>
        </authorList>
    </citation>
    <scope>NUCLEOTIDE SEQUENCE [LARGE SCALE GENOMIC DNA]</scope>
    <source>
        <strain evidence="10 11">A52</strain>
    </source>
</reference>
<accession>A0A3R9SZ95</accession>
<evidence type="ECO:0000256" key="2">
    <source>
        <dbReference type="ARBA" id="ARBA00008114"/>
    </source>
</evidence>
<comment type="similarity">
    <text evidence="2">Belongs to the cation diffusion facilitator (CDF) transporter (TC 2.A.4) family.</text>
</comment>
<proteinExistence type="inferred from homology"/>
<feature type="transmembrane region" description="Helical" evidence="7">
    <location>
        <begin position="84"/>
        <end position="102"/>
    </location>
</feature>
<evidence type="ECO:0000256" key="1">
    <source>
        <dbReference type="ARBA" id="ARBA00004141"/>
    </source>
</evidence>
<comment type="subcellular location">
    <subcellularLocation>
        <location evidence="1">Membrane</location>
        <topology evidence="1">Multi-pass membrane protein</topology>
    </subcellularLocation>
</comment>
<protein>
    <submittedName>
        <fullName evidence="10">Ferrous-iron efflux pump FieF</fullName>
    </submittedName>
</protein>
<evidence type="ECO:0000259" key="8">
    <source>
        <dbReference type="Pfam" id="PF01545"/>
    </source>
</evidence>
<evidence type="ECO:0000256" key="7">
    <source>
        <dbReference type="SAM" id="Phobius"/>
    </source>
</evidence>
<dbReference type="NCBIfam" id="TIGR01297">
    <property type="entry name" value="CDF"/>
    <property type="match status" value="1"/>
</dbReference>
<keyword evidence="3" id="KW-0813">Transport</keyword>
<dbReference type="GO" id="GO:0016020">
    <property type="term" value="C:membrane"/>
    <property type="evidence" value="ECO:0007669"/>
    <property type="project" value="UniProtKB-SubCell"/>
</dbReference>
<evidence type="ECO:0000256" key="6">
    <source>
        <dbReference type="ARBA" id="ARBA00023136"/>
    </source>
</evidence>
<feature type="transmembrane region" description="Helical" evidence="7">
    <location>
        <begin position="184"/>
        <end position="201"/>
    </location>
</feature>
<dbReference type="PANTHER" id="PTHR43840">
    <property type="entry name" value="MITOCHONDRIAL METAL TRANSPORTER 1-RELATED"/>
    <property type="match status" value="1"/>
</dbReference>
<gene>
    <name evidence="10" type="primary">fieF</name>
    <name evidence="10" type="ORF">D8792_05340</name>
</gene>
<keyword evidence="4 7" id="KW-0812">Transmembrane</keyword>
<evidence type="ECO:0000256" key="5">
    <source>
        <dbReference type="ARBA" id="ARBA00022989"/>
    </source>
</evidence>
<dbReference type="FunFam" id="1.20.1510.10:FF:000006">
    <property type="entry name" value="Divalent cation efflux transporter"/>
    <property type="match status" value="1"/>
</dbReference>
<feature type="transmembrane region" description="Helical" evidence="7">
    <location>
        <begin position="16"/>
        <end position="40"/>
    </location>
</feature>
<feature type="domain" description="Cation efflux protein cytoplasmic" evidence="9">
    <location>
        <begin position="214"/>
        <end position="288"/>
    </location>
</feature>
<comment type="caution">
    <text evidence="10">The sequence shown here is derived from an EMBL/GenBank/DDBJ whole genome shotgun (WGS) entry which is preliminary data.</text>
</comment>
<dbReference type="EMBL" id="RJPS01000005">
    <property type="protein sequence ID" value="RSJ89975.1"/>
    <property type="molecule type" value="Genomic_DNA"/>
</dbReference>
<dbReference type="Proteomes" id="UP000270868">
    <property type="component" value="Unassembled WGS sequence"/>
</dbReference>
<feature type="transmembrane region" description="Helical" evidence="7">
    <location>
        <begin position="114"/>
        <end position="137"/>
    </location>
</feature>
<name>A0A3R9SZ95_STRCR</name>
<dbReference type="RefSeq" id="WP_125373239.1">
    <property type="nucleotide sequence ID" value="NZ_RJPS01000005.1"/>
</dbReference>
<evidence type="ECO:0000259" key="9">
    <source>
        <dbReference type="Pfam" id="PF16916"/>
    </source>
</evidence>
<dbReference type="InterPro" id="IPR036837">
    <property type="entry name" value="Cation_efflux_CTD_sf"/>
</dbReference>
<feature type="domain" description="Cation efflux protein transmembrane" evidence="8">
    <location>
        <begin position="17"/>
        <end position="208"/>
    </location>
</feature>